<keyword evidence="3" id="KW-1185">Reference proteome</keyword>
<accession>A0A853BYW4</accession>
<organism evidence="2 3">
    <name type="scientific">Nocardioides thalensis</name>
    <dbReference type="NCBI Taxonomy" id="1914755"/>
    <lineage>
        <taxon>Bacteria</taxon>
        <taxon>Bacillati</taxon>
        <taxon>Actinomycetota</taxon>
        <taxon>Actinomycetes</taxon>
        <taxon>Propionibacteriales</taxon>
        <taxon>Nocardioidaceae</taxon>
        <taxon>Nocardioides</taxon>
    </lineage>
</organism>
<dbReference type="Proteomes" id="UP000530424">
    <property type="component" value="Unassembled WGS sequence"/>
</dbReference>
<feature type="chain" id="PRO_5032868691" description="LppX_LprAFG lipoprotein" evidence="1">
    <location>
        <begin position="21"/>
        <end position="246"/>
    </location>
</feature>
<keyword evidence="1" id="KW-0732">Signal</keyword>
<reference evidence="2 3" key="1">
    <citation type="submission" date="2020-07" db="EMBL/GenBank/DDBJ databases">
        <title>Sequencing the genomes of 1000 actinobacteria strains.</title>
        <authorList>
            <person name="Klenk H.-P."/>
        </authorList>
    </citation>
    <scope>NUCLEOTIDE SEQUENCE [LARGE SCALE GENOMIC DNA]</scope>
    <source>
        <strain evidence="2 3">DSM 103833</strain>
    </source>
</reference>
<comment type="caution">
    <text evidence="2">The sequence shown here is derived from an EMBL/GenBank/DDBJ whole genome shotgun (WGS) entry which is preliminary data.</text>
</comment>
<dbReference type="RefSeq" id="WP_179666690.1">
    <property type="nucleotide sequence ID" value="NZ_JACCFP010000001.1"/>
</dbReference>
<dbReference type="AlphaFoldDB" id="A0A853BYW4"/>
<dbReference type="Gene3D" id="2.50.20.20">
    <property type="match status" value="1"/>
</dbReference>
<evidence type="ECO:0000313" key="3">
    <source>
        <dbReference type="Proteomes" id="UP000530424"/>
    </source>
</evidence>
<proteinExistence type="predicted"/>
<dbReference type="PROSITE" id="PS51257">
    <property type="entry name" value="PROKAR_LIPOPROTEIN"/>
    <property type="match status" value="1"/>
</dbReference>
<sequence>MSRVARAVALTALTLCCASATVGCGVIDRPVSGTRVAQDVYVPLSENAFAMAVVDSSTRFDTYRAEMTSDDMSMDIRIRFEDDGEFSFRSTVDEAGDVVTMLGLDGEVYVRDKGQRTFFQFPDELAAQMLADIEMGQPLTMARDFASGMESLEYGGAFNVDYGKAHQYDVTMSDEFLAEQLRIEPEQVPNVVYRMWLDDTHLLHRITTWVETYRVDFRISEWGEPVEVEAPPKHLVKPLPMPTDAT</sequence>
<protein>
    <recommendedName>
        <fullName evidence="4">LppX_LprAFG lipoprotein</fullName>
    </recommendedName>
</protein>
<evidence type="ECO:0008006" key="4">
    <source>
        <dbReference type="Google" id="ProtNLM"/>
    </source>
</evidence>
<dbReference type="EMBL" id="JACCFP010000001">
    <property type="protein sequence ID" value="NYJ00047.1"/>
    <property type="molecule type" value="Genomic_DNA"/>
</dbReference>
<name>A0A853BYW4_9ACTN</name>
<gene>
    <name evidence="2" type="ORF">HNR19_000745</name>
</gene>
<feature type="signal peptide" evidence="1">
    <location>
        <begin position="1"/>
        <end position="20"/>
    </location>
</feature>
<evidence type="ECO:0000313" key="2">
    <source>
        <dbReference type="EMBL" id="NYJ00047.1"/>
    </source>
</evidence>
<evidence type="ECO:0000256" key="1">
    <source>
        <dbReference type="SAM" id="SignalP"/>
    </source>
</evidence>